<keyword evidence="4" id="KW-1134">Transmembrane beta strand</keyword>
<evidence type="ECO:0000256" key="8">
    <source>
        <dbReference type="SAM" id="SignalP"/>
    </source>
</evidence>
<dbReference type="GO" id="GO:1990281">
    <property type="term" value="C:efflux pump complex"/>
    <property type="evidence" value="ECO:0007669"/>
    <property type="project" value="TreeGrafter"/>
</dbReference>
<name>F6DP51_DESRL</name>
<keyword evidence="3" id="KW-0813">Transport</keyword>
<dbReference type="HOGENOM" id="CLU_063617_0_0_9"/>
<dbReference type="AlphaFoldDB" id="F6DP51"/>
<gene>
    <name evidence="9" type="ordered locus">Desru_3680</name>
</gene>
<reference evidence="10" key="1">
    <citation type="submission" date="2011-05" db="EMBL/GenBank/DDBJ databases">
        <title>Complete sequence of Desulfotomaculum ruminis DSM 2154.</title>
        <authorList>
            <person name="Lucas S."/>
            <person name="Copeland A."/>
            <person name="Lapidus A."/>
            <person name="Cheng J.-F."/>
            <person name="Goodwin L."/>
            <person name="Pitluck S."/>
            <person name="Lu M."/>
            <person name="Detter J.C."/>
            <person name="Han C."/>
            <person name="Tapia R."/>
            <person name="Land M."/>
            <person name="Hauser L."/>
            <person name="Kyrpides N."/>
            <person name="Ivanova N."/>
            <person name="Mikhailova N."/>
            <person name="Pagani I."/>
            <person name="Stams A.J.M."/>
            <person name="Plugge C.M."/>
            <person name="Muyzer G."/>
            <person name="Kuever J."/>
            <person name="Parshina S.N."/>
            <person name="Ivanova A.E."/>
            <person name="Nazina T.N."/>
            <person name="Brambilla E."/>
            <person name="Spring S."/>
            <person name="Klenk H.-P."/>
            <person name="Woyke T."/>
        </authorList>
    </citation>
    <scope>NUCLEOTIDE SEQUENCE [LARGE SCALE GENOMIC DNA]</scope>
    <source>
        <strain evidence="10">ATCC 23193 / DSM 2154 / NCIB 8452 / DL</strain>
    </source>
</reference>
<evidence type="ECO:0000256" key="4">
    <source>
        <dbReference type="ARBA" id="ARBA00022452"/>
    </source>
</evidence>
<dbReference type="Gene3D" id="1.20.1600.10">
    <property type="entry name" value="Outer membrane efflux proteins (OEP)"/>
    <property type="match status" value="1"/>
</dbReference>
<comment type="subcellular location">
    <subcellularLocation>
        <location evidence="1">Cell outer membrane</location>
    </subcellularLocation>
</comment>
<evidence type="ECO:0000256" key="5">
    <source>
        <dbReference type="ARBA" id="ARBA00022692"/>
    </source>
</evidence>
<sequence>MRKIFSRFITVCLLVLVCIPGAWAEESDTSGLTLQMAIDRAMQQDISLRNAEYDVERGQEVRDYVADKLEYIPSGPVASSDVENLMLNQTQTEINYNMSRKNYEAKKDSVEMSVIEAYNEVIQAQEKAKVAEVKLNNADWQRRVALTSKVVGTLDNLNYKQAEANYIAAKTTLESSVKALEDAYQKFNQLMGFSPDARPVLLDMPELKPVEVASLDSEVSRILDSSPSVWLAEQNVYLAKLTKRLYDFTDSHRTEPYEAKEIDLKKAELSTADIKDMTGKTVRTFYYSLKQLEEQYAGAKESVTVAEEALKVAKVKYEIGMLTKSDLLKAETDLLEAQQNVLAISGQHQILAYAFKKPWAYGVGQS</sequence>
<dbReference type="PANTHER" id="PTHR30026">
    <property type="entry name" value="OUTER MEMBRANE PROTEIN TOLC"/>
    <property type="match status" value="1"/>
</dbReference>
<keyword evidence="5" id="KW-0812">Transmembrane</keyword>
<feature type="chain" id="PRO_5003333343" evidence="8">
    <location>
        <begin position="25"/>
        <end position="366"/>
    </location>
</feature>
<protein>
    <submittedName>
        <fullName evidence="9">Outer membrane protein-like protein</fullName>
    </submittedName>
</protein>
<dbReference type="InterPro" id="IPR051906">
    <property type="entry name" value="TolC-like"/>
</dbReference>
<keyword evidence="8" id="KW-0732">Signal</keyword>
<dbReference type="EMBL" id="CP002780">
    <property type="protein sequence ID" value="AEG61880.1"/>
    <property type="molecule type" value="Genomic_DNA"/>
</dbReference>
<accession>F6DP51</accession>
<dbReference type="Proteomes" id="UP000009234">
    <property type="component" value="Chromosome"/>
</dbReference>
<dbReference type="STRING" id="696281.Desru_3680"/>
<dbReference type="KEGG" id="dru:Desru_3680"/>
<proteinExistence type="inferred from homology"/>
<evidence type="ECO:0000256" key="2">
    <source>
        <dbReference type="ARBA" id="ARBA00007613"/>
    </source>
</evidence>
<evidence type="ECO:0000256" key="3">
    <source>
        <dbReference type="ARBA" id="ARBA00022448"/>
    </source>
</evidence>
<comment type="similarity">
    <text evidence="2">Belongs to the outer membrane factor (OMF) (TC 1.B.17) family.</text>
</comment>
<keyword evidence="6" id="KW-0472">Membrane</keyword>
<evidence type="ECO:0000313" key="10">
    <source>
        <dbReference type="Proteomes" id="UP000009234"/>
    </source>
</evidence>
<feature type="signal peptide" evidence="8">
    <location>
        <begin position="1"/>
        <end position="24"/>
    </location>
</feature>
<dbReference type="InterPro" id="IPR003423">
    <property type="entry name" value="OMP_efflux"/>
</dbReference>
<evidence type="ECO:0000313" key="9">
    <source>
        <dbReference type="EMBL" id="AEG61880.1"/>
    </source>
</evidence>
<dbReference type="GO" id="GO:0015288">
    <property type="term" value="F:porin activity"/>
    <property type="evidence" value="ECO:0007669"/>
    <property type="project" value="TreeGrafter"/>
</dbReference>
<dbReference type="PANTHER" id="PTHR30026:SF20">
    <property type="entry name" value="OUTER MEMBRANE PROTEIN TOLC"/>
    <property type="match status" value="1"/>
</dbReference>
<keyword evidence="7" id="KW-0998">Cell outer membrane</keyword>
<reference evidence="9 10" key="2">
    <citation type="journal article" date="2012" name="Stand. Genomic Sci.">
        <title>Complete genome sequence of the sulfate-reducing firmicute Desulfotomaculum ruminis type strain (DL(T)).</title>
        <authorList>
            <person name="Spring S."/>
            <person name="Visser M."/>
            <person name="Lu M."/>
            <person name="Copeland A."/>
            <person name="Lapidus A."/>
            <person name="Lucas S."/>
            <person name="Cheng J.F."/>
            <person name="Han C."/>
            <person name="Tapia R."/>
            <person name="Goodwin L.A."/>
            <person name="Pitluck S."/>
            <person name="Ivanova N."/>
            <person name="Land M."/>
            <person name="Hauser L."/>
            <person name="Larimer F."/>
            <person name="Rohde M."/>
            <person name="Goker M."/>
            <person name="Detter J.C."/>
            <person name="Kyrpides N.C."/>
            <person name="Woyke T."/>
            <person name="Schaap P.J."/>
            <person name="Plugge C.M."/>
            <person name="Muyzer G."/>
            <person name="Kuever J."/>
            <person name="Pereira I.A."/>
            <person name="Parshina S.N."/>
            <person name="Bernier-Latmani R."/>
            <person name="Stams A.J."/>
            <person name="Klenk H.P."/>
        </authorList>
    </citation>
    <scope>NUCLEOTIDE SEQUENCE [LARGE SCALE GENOMIC DNA]</scope>
    <source>
        <strain evidence="10">ATCC 23193 / DSM 2154 / NCIB 8452 / DL</strain>
    </source>
</reference>
<evidence type="ECO:0000256" key="7">
    <source>
        <dbReference type="ARBA" id="ARBA00023237"/>
    </source>
</evidence>
<evidence type="ECO:0000256" key="6">
    <source>
        <dbReference type="ARBA" id="ARBA00023136"/>
    </source>
</evidence>
<dbReference type="eggNOG" id="COG1538">
    <property type="taxonomic scope" value="Bacteria"/>
</dbReference>
<dbReference type="GO" id="GO:0009279">
    <property type="term" value="C:cell outer membrane"/>
    <property type="evidence" value="ECO:0007669"/>
    <property type="project" value="UniProtKB-SubCell"/>
</dbReference>
<dbReference type="SUPFAM" id="SSF56954">
    <property type="entry name" value="Outer membrane efflux proteins (OEP)"/>
    <property type="match status" value="1"/>
</dbReference>
<keyword evidence="10" id="KW-1185">Reference proteome</keyword>
<evidence type="ECO:0000256" key="1">
    <source>
        <dbReference type="ARBA" id="ARBA00004442"/>
    </source>
</evidence>
<dbReference type="GO" id="GO:0015562">
    <property type="term" value="F:efflux transmembrane transporter activity"/>
    <property type="evidence" value="ECO:0007669"/>
    <property type="project" value="InterPro"/>
</dbReference>
<dbReference type="Pfam" id="PF02321">
    <property type="entry name" value="OEP"/>
    <property type="match status" value="1"/>
</dbReference>
<dbReference type="OrthoDB" id="1803658at2"/>
<organism evidence="9 10">
    <name type="scientific">Desulforamulus ruminis (strain ATCC 23193 / DSM 2154 / NCIMB 8452 / DL)</name>
    <name type="common">Desulfotomaculum ruminis</name>
    <dbReference type="NCBI Taxonomy" id="696281"/>
    <lineage>
        <taxon>Bacteria</taxon>
        <taxon>Bacillati</taxon>
        <taxon>Bacillota</taxon>
        <taxon>Clostridia</taxon>
        <taxon>Eubacteriales</taxon>
        <taxon>Peptococcaceae</taxon>
        <taxon>Desulforamulus</taxon>
    </lineage>
</organism>